<organism evidence="1 2">
    <name type="scientific">Lentinula aff. lateritia</name>
    <dbReference type="NCBI Taxonomy" id="2804960"/>
    <lineage>
        <taxon>Eukaryota</taxon>
        <taxon>Fungi</taxon>
        <taxon>Dikarya</taxon>
        <taxon>Basidiomycota</taxon>
        <taxon>Agaricomycotina</taxon>
        <taxon>Agaricomycetes</taxon>
        <taxon>Agaricomycetidae</taxon>
        <taxon>Agaricales</taxon>
        <taxon>Marasmiineae</taxon>
        <taxon>Omphalotaceae</taxon>
        <taxon>Lentinula</taxon>
    </lineage>
</organism>
<keyword evidence="2" id="KW-1185">Reference proteome</keyword>
<dbReference type="Proteomes" id="UP001163835">
    <property type="component" value="Unassembled WGS sequence"/>
</dbReference>
<gene>
    <name evidence="1" type="ORF">F5876DRAFT_80912</name>
</gene>
<proteinExistence type="predicted"/>
<name>A0ACC1TNB2_9AGAR</name>
<evidence type="ECO:0000313" key="2">
    <source>
        <dbReference type="Proteomes" id="UP001163835"/>
    </source>
</evidence>
<sequence>MFYNASDFAIYGGNFTVITNDDSHKIHKWLNAPDCSANFVTAADNRCAGTGQWIFELDEYKKWGSNHGILWIQGPAGSGKTFLITTIIQNLEKMNQRSPIWYHYFDTRDNTESKTTYRDFLLSLVQQMGLSSESVHPALNTLYKSKPFGQLTKQELENILETMIKDRNNMTIAVDALDECQGADADKVLNWLAAFSNQLRIVVTSRLKPELVVQNLCYLELGGLKSRIDEDIASYIEIKIDNEPQFKGDIIGEIKDTLNKGAHGIFRWVDCQMMELQKCRRNKDVKKALKTLPATLKDTYDQTLRKLTEGDNKDVQHLLLWLLYAFKPLTRRKANEIWKIDLSEQKYDPDEMDLQVEKDIPSSFVTVGRNDIIQLAHASVKEYLISYQQSKEISNSLSFNEHLAHDIMTQTTIIYLMQYEQASLFWHGFWHGLLAYAVEYWLSHASKVEEFKMEGQSQKLICAILTDNKQFSRWEEMYIVYSSCERESTAGPLYYGALNGLYGAVNYLIQSAHNVKQFVNAHGGHYGNALQAATVKGHESIVKLLLEHNADVNAQGGEYGNALQAATLNGHESIVKLLLEHNADVNAQGGEYWNALQAASCWGHESIVKLLLEHNADVNAQGRKHGKGFQAASVKGHGRQYGNALQAASYCGHESIVKLLLNNNADVNAQGGHYGNALRAASYCGHESIVKLLLECNADVNAQGRKYGNALQAASYRGHEFIVKLLLEHNADVNAQGRKQWKALQAATLNGHESIVKLLLEHNADVNAQGGHYGNALQAASYCGHERIVKLLLENNVDVNAQEGHYGNALQAASYCGHECIVKLLLENNADVNAQGGHYGNALQAASYEGHKSMGNALQAASYKGHKTMVKLLLEHNADVNAQGGHSGNALQAASLNGHELIVKLLLGHNADVNAPGGEYGNALQAASNYHHEPIVKLLLENGALH</sequence>
<protein>
    <submittedName>
        <fullName evidence="1">Ectomycorrhiza-induced ankyrin-domain/NACHT-domain-containing protein</fullName>
    </submittedName>
</protein>
<accession>A0ACC1TNB2</accession>
<comment type="caution">
    <text evidence="1">The sequence shown here is derived from an EMBL/GenBank/DDBJ whole genome shotgun (WGS) entry which is preliminary data.</text>
</comment>
<dbReference type="EMBL" id="MU795455">
    <property type="protein sequence ID" value="KAJ3806225.1"/>
    <property type="molecule type" value="Genomic_DNA"/>
</dbReference>
<reference evidence="1" key="1">
    <citation type="submission" date="2022-09" db="EMBL/GenBank/DDBJ databases">
        <title>A Global Phylogenomic Analysis of the Shiitake Genus Lentinula.</title>
        <authorList>
            <consortium name="DOE Joint Genome Institute"/>
            <person name="Sierra-Patev S."/>
            <person name="Min B."/>
            <person name="Naranjo-Ortiz M."/>
            <person name="Looney B."/>
            <person name="Konkel Z."/>
            <person name="Slot J.C."/>
            <person name="Sakamoto Y."/>
            <person name="Steenwyk J.L."/>
            <person name="Rokas A."/>
            <person name="Carro J."/>
            <person name="Camarero S."/>
            <person name="Ferreira P."/>
            <person name="Molpeceres G."/>
            <person name="Ruiz-Duenas F.J."/>
            <person name="Serrano A."/>
            <person name="Henrissat B."/>
            <person name="Drula E."/>
            <person name="Hughes K.W."/>
            <person name="Mata J.L."/>
            <person name="Ishikawa N.K."/>
            <person name="Vargas-Isla R."/>
            <person name="Ushijima S."/>
            <person name="Smith C.A."/>
            <person name="Ahrendt S."/>
            <person name="Andreopoulos W."/>
            <person name="He G."/>
            <person name="Labutti K."/>
            <person name="Lipzen A."/>
            <person name="Ng V."/>
            <person name="Riley R."/>
            <person name="Sandor L."/>
            <person name="Barry K."/>
            <person name="Martinez A.T."/>
            <person name="Xiao Y."/>
            <person name="Gibbons J.G."/>
            <person name="Terashima K."/>
            <person name="Grigoriev I.V."/>
            <person name="Hibbett D.S."/>
        </authorList>
    </citation>
    <scope>NUCLEOTIDE SEQUENCE</scope>
    <source>
        <strain evidence="1">TMI1499</strain>
    </source>
</reference>
<evidence type="ECO:0000313" key="1">
    <source>
        <dbReference type="EMBL" id="KAJ3806225.1"/>
    </source>
</evidence>